<reference evidence="6" key="1">
    <citation type="journal article" date="2014" name="PLoS ONE">
        <title>Transcriptome-Based Identification of ABC Transporters in the Western Tarnished Plant Bug Lygus hesperus.</title>
        <authorList>
            <person name="Hull J.J."/>
            <person name="Chaney K."/>
            <person name="Geib S.M."/>
            <person name="Fabrick J.A."/>
            <person name="Brent C.S."/>
            <person name="Walsh D."/>
            <person name="Lavine L.C."/>
        </authorList>
    </citation>
    <scope>NUCLEOTIDE SEQUENCE</scope>
</reference>
<dbReference type="InterPro" id="IPR015422">
    <property type="entry name" value="PyrdxlP-dep_Trfase_small"/>
</dbReference>
<dbReference type="GO" id="GO:0006545">
    <property type="term" value="P:glycine biosynthetic process"/>
    <property type="evidence" value="ECO:0007669"/>
    <property type="project" value="TreeGrafter"/>
</dbReference>
<dbReference type="Pfam" id="PF01212">
    <property type="entry name" value="Beta_elim_lyase"/>
    <property type="match status" value="1"/>
</dbReference>
<dbReference type="AlphaFoldDB" id="A0A0A9X6N8"/>
<dbReference type="InterPro" id="IPR015421">
    <property type="entry name" value="PyrdxlP-dep_Trfase_major"/>
</dbReference>
<keyword evidence="3" id="KW-0663">Pyridoxal phosphate</keyword>
<sequence length="414" mass="45727">MHSRQAKRLLGRLLKTATPRKNAQVTIYSGIKEIKYPDHVKVVDYRSDTFSIPSQQMRQVMFEAKVGDDVYGEDPTVNELESKGANLFGKEAALFCASGTMSNLLAVMTHSDQRGCEVIVGDESHILMWEQAGAAQIAGAQLRTVANRSDGTFDLNEMSSKIRSNKVKFLPRTSLVCIENTHNSCGGRVLPIPWLKQLGEVVKSFNLPLHLDGARLFNSVVYYGLPPADVVKECDSINLCLSKGLGAPLGSLLVGSSNFIEKARYLRKVIGGGMRQVGLMAAAGIYALDNMVVRLREDHEHAHAIGKAISECRSPVITVDMEGVQTNILLIQMDTRYVKSDEFCQRLSMVTDEELKGSNPTAVKILPWSPSIARLVVCCNNTLEDRLATIEKVKSVVWEYDQRAQGREPTSIRT</sequence>
<evidence type="ECO:0000256" key="4">
    <source>
        <dbReference type="ARBA" id="ARBA00023239"/>
    </source>
</evidence>
<evidence type="ECO:0000256" key="2">
    <source>
        <dbReference type="ARBA" id="ARBA00006966"/>
    </source>
</evidence>
<evidence type="ECO:0000313" key="7">
    <source>
        <dbReference type="EMBL" id="JAG57376.1"/>
    </source>
</evidence>
<reference evidence="8" key="4">
    <citation type="journal article" date="2016" name="Gigascience">
        <title>De novo construction of an expanded transcriptome assembly for the western tarnished plant bug, Lygus hesperus.</title>
        <authorList>
            <person name="Tassone E.E."/>
            <person name="Geib S.M."/>
            <person name="Hall B."/>
            <person name="Fabrick J.A."/>
            <person name="Brent C.S."/>
            <person name="Hull J.J."/>
        </authorList>
    </citation>
    <scope>NUCLEOTIDE SEQUENCE</scope>
</reference>
<dbReference type="FunFam" id="3.40.640.10:FF:000030">
    <property type="entry name" value="Low-specificity L-threonine aldolase"/>
    <property type="match status" value="1"/>
</dbReference>
<feature type="domain" description="Aromatic amino acid beta-eliminating lyase/threonine aldolase" evidence="5">
    <location>
        <begin position="44"/>
        <end position="331"/>
    </location>
</feature>
<protein>
    <submittedName>
        <fullName evidence="6">L-allo-threonine aldolase</fullName>
    </submittedName>
</protein>
<gene>
    <name evidence="6" type="primary">ltaA</name>
    <name evidence="8" type="synonym">ltaA_1</name>
    <name evidence="6" type="ORF">CM83_64067</name>
    <name evidence="8" type="ORF">g.74422</name>
</gene>
<accession>A0A0A9X6N8</accession>
<evidence type="ECO:0000313" key="6">
    <source>
        <dbReference type="EMBL" id="JAG16397.1"/>
    </source>
</evidence>
<dbReference type="InterPro" id="IPR015424">
    <property type="entry name" value="PyrdxlP-dep_Trfase"/>
</dbReference>
<dbReference type="GO" id="GO:0008732">
    <property type="term" value="F:L-allo-threonine aldolase activity"/>
    <property type="evidence" value="ECO:0007669"/>
    <property type="project" value="TreeGrafter"/>
</dbReference>
<evidence type="ECO:0000259" key="5">
    <source>
        <dbReference type="Pfam" id="PF01212"/>
    </source>
</evidence>
<dbReference type="Gene3D" id="3.90.1150.10">
    <property type="entry name" value="Aspartate Aminotransferase, domain 1"/>
    <property type="match status" value="1"/>
</dbReference>
<dbReference type="NCBIfam" id="NF041359">
    <property type="entry name" value="GntG_guanitoxin"/>
    <property type="match status" value="1"/>
</dbReference>
<dbReference type="EMBL" id="GBRD01008445">
    <property type="protein sequence ID" value="JAG57376.1"/>
    <property type="molecule type" value="Transcribed_RNA"/>
</dbReference>
<evidence type="ECO:0000256" key="1">
    <source>
        <dbReference type="ARBA" id="ARBA00001933"/>
    </source>
</evidence>
<dbReference type="GO" id="GO:0006567">
    <property type="term" value="P:L-threonine catabolic process"/>
    <property type="evidence" value="ECO:0007669"/>
    <property type="project" value="TreeGrafter"/>
</dbReference>
<dbReference type="GO" id="GO:0005829">
    <property type="term" value="C:cytosol"/>
    <property type="evidence" value="ECO:0007669"/>
    <property type="project" value="TreeGrafter"/>
</dbReference>
<dbReference type="PANTHER" id="PTHR48097:SF9">
    <property type="entry name" value="L-THREONINE ALDOLASE"/>
    <property type="match status" value="1"/>
</dbReference>
<comment type="similarity">
    <text evidence="2">Belongs to the threonine aldolase family.</text>
</comment>
<proteinExistence type="inferred from homology"/>
<dbReference type="EMBL" id="GBHO01027207">
    <property type="protein sequence ID" value="JAG16397.1"/>
    <property type="molecule type" value="Transcribed_RNA"/>
</dbReference>
<reference evidence="7" key="3">
    <citation type="submission" date="2014-09" db="EMBL/GenBank/DDBJ databases">
        <authorList>
            <person name="Magalhaes I.L.F."/>
            <person name="Oliveira U."/>
            <person name="Santos F.R."/>
            <person name="Vidigal T.H.D.A."/>
            <person name="Brescovit A.D."/>
            <person name="Santos A.J."/>
        </authorList>
    </citation>
    <scope>NUCLEOTIDE SEQUENCE</scope>
</reference>
<organism evidence="6">
    <name type="scientific">Lygus hesperus</name>
    <name type="common">Western plant bug</name>
    <dbReference type="NCBI Taxonomy" id="30085"/>
    <lineage>
        <taxon>Eukaryota</taxon>
        <taxon>Metazoa</taxon>
        <taxon>Ecdysozoa</taxon>
        <taxon>Arthropoda</taxon>
        <taxon>Hexapoda</taxon>
        <taxon>Insecta</taxon>
        <taxon>Pterygota</taxon>
        <taxon>Neoptera</taxon>
        <taxon>Paraneoptera</taxon>
        <taxon>Hemiptera</taxon>
        <taxon>Heteroptera</taxon>
        <taxon>Panheteroptera</taxon>
        <taxon>Cimicomorpha</taxon>
        <taxon>Miridae</taxon>
        <taxon>Mirini</taxon>
        <taxon>Lygus</taxon>
    </lineage>
</organism>
<dbReference type="PANTHER" id="PTHR48097">
    <property type="entry name" value="L-THREONINE ALDOLASE-RELATED"/>
    <property type="match status" value="1"/>
</dbReference>
<dbReference type="Gene3D" id="3.40.640.10">
    <property type="entry name" value="Type I PLP-dependent aspartate aminotransferase-like (Major domain)"/>
    <property type="match status" value="1"/>
</dbReference>
<dbReference type="SUPFAM" id="SSF53383">
    <property type="entry name" value="PLP-dependent transferases"/>
    <property type="match status" value="1"/>
</dbReference>
<dbReference type="InterPro" id="IPR023603">
    <property type="entry name" value="Low_specificity_L-TA-like"/>
</dbReference>
<evidence type="ECO:0000256" key="3">
    <source>
        <dbReference type="ARBA" id="ARBA00022898"/>
    </source>
</evidence>
<comment type="cofactor">
    <cofactor evidence="1">
        <name>pyridoxal 5'-phosphate</name>
        <dbReference type="ChEBI" id="CHEBI:597326"/>
    </cofactor>
</comment>
<dbReference type="InterPro" id="IPR001597">
    <property type="entry name" value="ArAA_b-elim_lyase/Thr_aldolase"/>
</dbReference>
<dbReference type="EMBL" id="GDHC01007755">
    <property type="protein sequence ID" value="JAQ10874.1"/>
    <property type="molecule type" value="Transcribed_RNA"/>
</dbReference>
<reference evidence="6" key="2">
    <citation type="submission" date="2014-07" db="EMBL/GenBank/DDBJ databases">
        <authorList>
            <person name="Hull J."/>
        </authorList>
    </citation>
    <scope>NUCLEOTIDE SEQUENCE</scope>
</reference>
<keyword evidence="4" id="KW-0456">Lyase</keyword>
<dbReference type="EMBL" id="GBRD01008444">
    <property type="protein sequence ID" value="JAG57377.1"/>
    <property type="molecule type" value="Transcribed_RNA"/>
</dbReference>
<name>A0A0A9X6N8_LYGHE</name>
<evidence type="ECO:0000313" key="8">
    <source>
        <dbReference type="EMBL" id="JAQ10874.1"/>
    </source>
</evidence>